<feature type="compositionally biased region" description="Basic and acidic residues" evidence="1">
    <location>
        <begin position="42"/>
        <end position="51"/>
    </location>
</feature>
<feature type="region of interest" description="Disordered" evidence="1">
    <location>
        <begin position="86"/>
        <end position="105"/>
    </location>
</feature>
<name>A0A0L9VNB1_PHAAN</name>
<organism evidence="2 3">
    <name type="scientific">Phaseolus angularis</name>
    <name type="common">Azuki bean</name>
    <name type="synonym">Vigna angularis</name>
    <dbReference type="NCBI Taxonomy" id="3914"/>
    <lineage>
        <taxon>Eukaryota</taxon>
        <taxon>Viridiplantae</taxon>
        <taxon>Streptophyta</taxon>
        <taxon>Embryophyta</taxon>
        <taxon>Tracheophyta</taxon>
        <taxon>Spermatophyta</taxon>
        <taxon>Magnoliopsida</taxon>
        <taxon>eudicotyledons</taxon>
        <taxon>Gunneridae</taxon>
        <taxon>Pentapetalae</taxon>
        <taxon>rosids</taxon>
        <taxon>fabids</taxon>
        <taxon>Fabales</taxon>
        <taxon>Fabaceae</taxon>
        <taxon>Papilionoideae</taxon>
        <taxon>50 kb inversion clade</taxon>
        <taxon>NPAAA clade</taxon>
        <taxon>indigoferoid/millettioid clade</taxon>
        <taxon>Phaseoleae</taxon>
        <taxon>Vigna</taxon>
    </lineage>
</organism>
<proteinExistence type="predicted"/>
<gene>
    <name evidence="2" type="ORF">LR48_Vigan10g213100</name>
</gene>
<dbReference type="Proteomes" id="UP000053144">
    <property type="component" value="Chromosome 10"/>
</dbReference>
<evidence type="ECO:0000313" key="2">
    <source>
        <dbReference type="EMBL" id="KOM56239.1"/>
    </source>
</evidence>
<evidence type="ECO:0000313" key="3">
    <source>
        <dbReference type="Proteomes" id="UP000053144"/>
    </source>
</evidence>
<accession>A0A0L9VNB1</accession>
<feature type="compositionally biased region" description="Polar residues" evidence="1">
    <location>
        <begin position="86"/>
        <end position="101"/>
    </location>
</feature>
<dbReference type="Gramene" id="KOM56239">
    <property type="protein sequence ID" value="KOM56239"/>
    <property type="gene ID" value="LR48_Vigan10g213100"/>
</dbReference>
<sequence length="127" mass="14334">MEYTRPAQDKRPSGIRVKWSAHWLSGDKPPNSPPPISDSGTEEGRSASRNFRENVRLAKLEVLVLMIIWTDRINLGWQLMRVPVTTSPGCTNTEATQSSYSPDKGDERLEEALNEENPVDVEVKIEQ</sequence>
<feature type="region of interest" description="Disordered" evidence="1">
    <location>
        <begin position="21"/>
        <end position="51"/>
    </location>
</feature>
<dbReference type="AlphaFoldDB" id="A0A0L9VNB1"/>
<reference evidence="3" key="1">
    <citation type="journal article" date="2015" name="Proc. Natl. Acad. Sci. U.S.A.">
        <title>Genome sequencing of adzuki bean (Vigna angularis) provides insight into high starch and low fat accumulation and domestication.</title>
        <authorList>
            <person name="Yang K."/>
            <person name="Tian Z."/>
            <person name="Chen C."/>
            <person name="Luo L."/>
            <person name="Zhao B."/>
            <person name="Wang Z."/>
            <person name="Yu L."/>
            <person name="Li Y."/>
            <person name="Sun Y."/>
            <person name="Li W."/>
            <person name="Chen Y."/>
            <person name="Li Y."/>
            <person name="Zhang Y."/>
            <person name="Ai D."/>
            <person name="Zhao J."/>
            <person name="Shang C."/>
            <person name="Ma Y."/>
            <person name="Wu B."/>
            <person name="Wang M."/>
            <person name="Gao L."/>
            <person name="Sun D."/>
            <person name="Zhang P."/>
            <person name="Guo F."/>
            <person name="Wang W."/>
            <person name="Li Y."/>
            <person name="Wang J."/>
            <person name="Varshney R.K."/>
            <person name="Wang J."/>
            <person name="Ling H.Q."/>
            <person name="Wan P."/>
        </authorList>
    </citation>
    <scope>NUCLEOTIDE SEQUENCE</scope>
    <source>
        <strain evidence="3">cv. Jingnong 6</strain>
    </source>
</reference>
<dbReference type="EMBL" id="CM003380">
    <property type="protein sequence ID" value="KOM56239.1"/>
    <property type="molecule type" value="Genomic_DNA"/>
</dbReference>
<protein>
    <submittedName>
        <fullName evidence="2">Uncharacterized protein</fullName>
    </submittedName>
</protein>
<evidence type="ECO:0000256" key="1">
    <source>
        <dbReference type="SAM" id="MobiDB-lite"/>
    </source>
</evidence>